<feature type="domain" description="Dipeptidylpeptidase IV N-terminal" evidence="14">
    <location>
        <begin position="122"/>
        <end position="476"/>
    </location>
</feature>
<dbReference type="GO" id="GO:0006508">
    <property type="term" value="P:proteolysis"/>
    <property type="evidence" value="ECO:0007669"/>
    <property type="project" value="UniProtKB-KW"/>
</dbReference>
<dbReference type="SUPFAM" id="SSF53474">
    <property type="entry name" value="alpha/beta-Hydrolases"/>
    <property type="match status" value="1"/>
</dbReference>
<evidence type="ECO:0000256" key="5">
    <source>
        <dbReference type="ARBA" id="ARBA00022801"/>
    </source>
</evidence>
<dbReference type="EMBL" id="JAKMXF010000312">
    <property type="protein sequence ID" value="KAI6650374.1"/>
    <property type="molecule type" value="Genomic_DNA"/>
</dbReference>
<sequence length="761" mass="85219">MEEHSPFMQQKKKDKNNSCKLLIIFVCVLLIVLVVCLIAVGIGVLVHFLLKPNDLGTPISLQDILNTSFHAQLFSGSWASDDQLISISPNGLELLNVTDNTTSVLVNATFWEELEIDYWFISPSQSYLLLAHNSNKLYRYSYTADYSILQLSSMNNYIIPGSQWRVVKWTHTDQLVLANQSAMYFISDVTTSQIPDIIILYSNNLGEIAGFPDWVYEEEILSTGSCVYPSDVTDPVLAFLVFNTTGVPEATIIEYGAEIGPYPSYTLIPYPKSGDTESTVKLMLVDTTNSTTCSIPMPTGYHYIQGVDWKDTTHVSVRFLNRLQTDMTLSLYDTTCTLVSTVHTYQTEGWVEASILAPYFLSNGDVITLLPQDAYTQIVKISNGVVTSVTSGNEVRSITAVYNSELVFYTTAEYSYKTHLYLVSLTDITQVICVSCDVSNQLTNTELENRDCEVVSTSFSQDSRYFLLNCLGPDTPFSILLDYSLKLLLVLHNNTALERTLSTYSLPVVKPYEFKDKSQSFYGTKMIPKDFDFSNSYPVLLYVYGGPNSNLASLSHPLYPFSGFIAHLVSSLGFVVITVEGSGTCCRGQDFRFAVKNRLGVLEARDQASLSNYLLSQSWVRSVSIMGSSYGGYLSGMTSSEKDNSLSAAIVISPVTDWRYYDSVYTQRYMNTPQNNPQGYNDSSLLLRAGNIDGSKLLLIHGSADDNVHYQNSAELSLSLKREKQSSRMHTYFNENHHLRKEGTREDLYKLLESFLVEKSV</sequence>
<keyword evidence="4 12" id="KW-0812">Transmembrane</keyword>
<organism evidence="15 16">
    <name type="scientific">Oopsacas minuta</name>
    <dbReference type="NCBI Taxonomy" id="111878"/>
    <lineage>
        <taxon>Eukaryota</taxon>
        <taxon>Metazoa</taxon>
        <taxon>Porifera</taxon>
        <taxon>Hexactinellida</taxon>
        <taxon>Hexasterophora</taxon>
        <taxon>Lyssacinosida</taxon>
        <taxon>Leucopsacidae</taxon>
        <taxon>Oopsacas</taxon>
    </lineage>
</organism>
<evidence type="ECO:0000256" key="9">
    <source>
        <dbReference type="ARBA" id="ARBA00023136"/>
    </source>
</evidence>
<name>A0AAV7JPB5_9METZ</name>
<dbReference type="InterPro" id="IPR001375">
    <property type="entry name" value="Peptidase_S9_cat"/>
</dbReference>
<comment type="caution">
    <text evidence="15">The sequence shown here is derived from an EMBL/GenBank/DDBJ whole genome shotgun (WGS) entry which is preliminary data.</text>
</comment>
<evidence type="ECO:0000256" key="6">
    <source>
        <dbReference type="ARBA" id="ARBA00022825"/>
    </source>
</evidence>
<dbReference type="GO" id="GO:0008239">
    <property type="term" value="F:dipeptidyl-peptidase activity"/>
    <property type="evidence" value="ECO:0007669"/>
    <property type="project" value="TreeGrafter"/>
</dbReference>
<comment type="subcellular location">
    <subcellularLocation>
        <location evidence="11">Endomembrane system</location>
        <topology evidence="11">Single-pass membrane protein</topology>
    </subcellularLocation>
    <subcellularLocation>
        <location evidence="1">Membrane</location>
        <topology evidence="1">Single-pass type II membrane protein</topology>
    </subcellularLocation>
</comment>
<keyword evidence="16" id="KW-1185">Reference proteome</keyword>
<dbReference type="SUPFAM" id="SSF82171">
    <property type="entry name" value="DPP6 N-terminal domain-like"/>
    <property type="match status" value="1"/>
</dbReference>
<evidence type="ECO:0000313" key="15">
    <source>
        <dbReference type="EMBL" id="KAI6650374.1"/>
    </source>
</evidence>
<keyword evidence="8 12" id="KW-1133">Transmembrane helix</keyword>
<dbReference type="Pfam" id="PF00930">
    <property type="entry name" value="DPPIV_N"/>
    <property type="match status" value="1"/>
</dbReference>
<dbReference type="GO" id="GO:0004177">
    <property type="term" value="F:aminopeptidase activity"/>
    <property type="evidence" value="ECO:0007669"/>
    <property type="project" value="UniProtKB-KW"/>
</dbReference>
<reference evidence="15 16" key="1">
    <citation type="journal article" date="2023" name="BMC Biol.">
        <title>The compact genome of the sponge Oopsacas minuta (Hexactinellida) is lacking key metazoan core genes.</title>
        <authorList>
            <person name="Santini S."/>
            <person name="Schenkelaars Q."/>
            <person name="Jourda C."/>
            <person name="Duchesne M."/>
            <person name="Belahbib H."/>
            <person name="Rocher C."/>
            <person name="Selva M."/>
            <person name="Riesgo A."/>
            <person name="Vervoort M."/>
            <person name="Leys S.P."/>
            <person name="Kodjabachian L."/>
            <person name="Le Bivic A."/>
            <person name="Borchiellini C."/>
            <person name="Claverie J.M."/>
            <person name="Renard E."/>
        </authorList>
    </citation>
    <scope>NUCLEOTIDE SEQUENCE [LARGE SCALE GENOMIC DNA]</scope>
    <source>
        <strain evidence="15">SPO-2</strain>
    </source>
</reference>
<keyword evidence="3" id="KW-0645">Protease</keyword>
<evidence type="ECO:0000256" key="2">
    <source>
        <dbReference type="ARBA" id="ARBA00022438"/>
    </source>
</evidence>
<keyword evidence="2" id="KW-0031">Aminopeptidase</keyword>
<proteinExistence type="predicted"/>
<protein>
    <submittedName>
        <fullName evidence="15">Dipeptidyl peptidase 4</fullName>
    </submittedName>
</protein>
<evidence type="ECO:0000256" key="10">
    <source>
        <dbReference type="ARBA" id="ARBA00023180"/>
    </source>
</evidence>
<dbReference type="GO" id="GO:0012505">
    <property type="term" value="C:endomembrane system"/>
    <property type="evidence" value="ECO:0007669"/>
    <property type="project" value="UniProtKB-SubCell"/>
</dbReference>
<evidence type="ECO:0000313" key="16">
    <source>
        <dbReference type="Proteomes" id="UP001165289"/>
    </source>
</evidence>
<keyword evidence="6" id="KW-0720">Serine protease</keyword>
<dbReference type="Gene3D" id="2.140.10.30">
    <property type="entry name" value="Dipeptidylpeptidase IV, N-terminal domain"/>
    <property type="match status" value="1"/>
</dbReference>
<evidence type="ECO:0000259" key="14">
    <source>
        <dbReference type="Pfam" id="PF00930"/>
    </source>
</evidence>
<dbReference type="Proteomes" id="UP001165289">
    <property type="component" value="Unassembled WGS sequence"/>
</dbReference>
<evidence type="ECO:0000256" key="1">
    <source>
        <dbReference type="ARBA" id="ARBA00004606"/>
    </source>
</evidence>
<keyword evidence="9 12" id="KW-0472">Membrane</keyword>
<keyword evidence="7" id="KW-0735">Signal-anchor</keyword>
<evidence type="ECO:0000256" key="4">
    <source>
        <dbReference type="ARBA" id="ARBA00022692"/>
    </source>
</evidence>
<dbReference type="Gene3D" id="3.40.50.1820">
    <property type="entry name" value="alpha/beta hydrolase"/>
    <property type="match status" value="1"/>
</dbReference>
<accession>A0AAV7JPB5</accession>
<dbReference type="GO" id="GO:0005886">
    <property type="term" value="C:plasma membrane"/>
    <property type="evidence" value="ECO:0007669"/>
    <property type="project" value="TreeGrafter"/>
</dbReference>
<dbReference type="InterPro" id="IPR050278">
    <property type="entry name" value="Serine_Prot_S9B/DPPIV"/>
</dbReference>
<evidence type="ECO:0000259" key="13">
    <source>
        <dbReference type="Pfam" id="PF00326"/>
    </source>
</evidence>
<evidence type="ECO:0000256" key="12">
    <source>
        <dbReference type="SAM" id="Phobius"/>
    </source>
</evidence>
<evidence type="ECO:0000256" key="11">
    <source>
        <dbReference type="ARBA" id="ARBA00037847"/>
    </source>
</evidence>
<dbReference type="InterPro" id="IPR002469">
    <property type="entry name" value="Peptidase_S9B_N"/>
</dbReference>
<dbReference type="PANTHER" id="PTHR11731">
    <property type="entry name" value="PROTEASE FAMILY S9B,C DIPEPTIDYL-PEPTIDASE IV-RELATED"/>
    <property type="match status" value="1"/>
</dbReference>
<feature type="domain" description="Peptidase S9 prolyl oligopeptidase catalytic" evidence="13">
    <location>
        <begin position="561"/>
        <end position="759"/>
    </location>
</feature>
<dbReference type="AlphaFoldDB" id="A0AAV7JPB5"/>
<evidence type="ECO:0000256" key="8">
    <source>
        <dbReference type="ARBA" id="ARBA00022989"/>
    </source>
</evidence>
<feature type="transmembrane region" description="Helical" evidence="12">
    <location>
        <begin position="21"/>
        <end position="50"/>
    </location>
</feature>
<keyword evidence="10" id="KW-0325">Glycoprotein</keyword>
<evidence type="ECO:0000256" key="7">
    <source>
        <dbReference type="ARBA" id="ARBA00022968"/>
    </source>
</evidence>
<dbReference type="Pfam" id="PF00326">
    <property type="entry name" value="Peptidase_S9"/>
    <property type="match status" value="1"/>
</dbReference>
<keyword evidence="5" id="KW-0378">Hydrolase</keyword>
<dbReference type="GO" id="GO:0008236">
    <property type="term" value="F:serine-type peptidase activity"/>
    <property type="evidence" value="ECO:0007669"/>
    <property type="project" value="UniProtKB-KW"/>
</dbReference>
<dbReference type="PANTHER" id="PTHR11731:SF200">
    <property type="entry name" value="DIPEPTIDYL PEPTIDASE 10, ISOFORM B"/>
    <property type="match status" value="1"/>
</dbReference>
<dbReference type="InterPro" id="IPR029058">
    <property type="entry name" value="AB_hydrolase_fold"/>
</dbReference>
<gene>
    <name evidence="15" type="ORF">LOD99_6050</name>
</gene>
<evidence type="ECO:0000256" key="3">
    <source>
        <dbReference type="ARBA" id="ARBA00022670"/>
    </source>
</evidence>